<proteinExistence type="predicted"/>
<protein>
    <submittedName>
        <fullName evidence="1">(northern house mosquito) hypothetical protein</fullName>
    </submittedName>
</protein>
<evidence type="ECO:0000313" key="1">
    <source>
        <dbReference type="EMBL" id="CAG6497817.1"/>
    </source>
</evidence>
<accession>A0A8D8G620</accession>
<organism evidence="1">
    <name type="scientific">Culex pipiens</name>
    <name type="common">House mosquito</name>
    <dbReference type="NCBI Taxonomy" id="7175"/>
    <lineage>
        <taxon>Eukaryota</taxon>
        <taxon>Metazoa</taxon>
        <taxon>Ecdysozoa</taxon>
        <taxon>Arthropoda</taxon>
        <taxon>Hexapoda</taxon>
        <taxon>Insecta</taxon>
        <taxon>Pterygota</taxon>
        <taxon>Neoptera</taxon>
        <taxon>Endopterygota</taxon>
        <taxon>Diptera</taxon>
        <taxon>Nematocera</taxon>
        <taxon>Culicoidea</taxon>
        <taxon>Culicidae</taxon>
        <taxon>Culicinae</taxon>
        <taxon>Culicini</taxon>
        <taxon>Culex</taxon>
        <taxon>Culex</taxon>
    </lineage>
</organism>
<dbReference type="EMBL" id="HBUE01149552">
    <property type="protein sequence ID" value="CAG6504455.1"/>
    <property type="molecule type" value="Transcribed_RNA"/>
</dbReference>
<name>A0A8D8G620_CULPI</name>
<dbReference type="EMBL" id="HBUE01134076">
    <property type="protein sequence ID" value="CAG6497817.1"/>
    <property type="molecule type" value="Transcribed_RNA"/>
</dbReference>
<dbReference type="EMBL" id="HBUE01254529">
    <property type="protein sequence ID" value="CAG6555731.1"/>
    <property type="molecule type" value="Transcribed_RNA"/>
</dbReference>
<dbReference type="AlphaFoldDB" id="A0A8D8G620"/>
<reference evidence="1" key="1">
    <citation type="submission" date="2021-05" db="EMBL/GenBank/DDBJ databases">
        <authorList>
            <person name="Alioto T."/>
            <person name="Alioto T."/>
            <person name="Gomez Garrido J."/>
        </authorList>
    </citation>
    <scope>NUCLEOTIDE SEQUENCE</scope>
</reference>
<sequence length="109" mass="12403">MLLVQDTRFSSIRCSPRSLGKRPVSYPVHSTNFTSHTCTAVFDRIYLTNKFAFEGSWSSVNDSERLPTEKRFNLKRSIVGKFSILTVNSTKIRNISSSVHCSHLFISTK</sequence>